<feature type="non-terminal residue" evidence="7">
    <location>
        <position position="1"/>
    </location>
</feature>
<gene>
    <name evidence="7" type="ORF">AB840_15510</name>
</gene>
<feature type="compositionally biased region" description="Low complexity" evidence="6">
    <location>
        <begin position="23"/>
        <end position="37"/>
    </location>
</feature>
<dbReference type="InterPro" id="IPR008966">
    <property type="entry name" value="Adhesion_dom_sf"/>
</dbReference>
<feature type="compositionally biased region" description="Low complexity" evidence="6">
    <location>
        <begin position="45"/>
        <end position="73"/>
    </location>
</feature>
<dbReference type="EMBL" id="LEKT01000153">
    <property type="protein sequence ID" value="KMO85116.1"/>
    <property type="molecule type" value="Genomic_DNA"/>
</dbReference>
<evidence type="ECO:0000313" key="7">
    <source>
        <dbReference type="EMBL" id="KMO85116.1"/>
    </source>
</evidence>
<evidence type="ECO:0000256" key="5">
    <source>
        <dbReference type="ARBA" id="ARBA00023088"/>
    </source>
</evidence>
<keyword evidence="4" id="KW-0732">Signal</keyword>
<keyword evidence="5" id="KW-0572">Peptidoglycan-anchor</keyword>
<evidence type="ECO:0000256" key="2">
    <source>
        <dbReference type="ARBA" id="ARBA00022512"/>
    </source>
</evidence>
<protein>
    <submittedName>
        <fullName evidence="7">Serine-aspartate repeat-containing protein C</fullName>
    </submittedName>
</protein>
<feature type="region of interest" description="Disordered" evidence="6">
    <location>
        <begin position="1"/>
        <end position="74"/>
    </location>
</feature>
<dbReference type="Gene3D" id="2.60.40.1280">
    <property type="match status" value="1"/>
</dbReference>
<keyword evidence="8" id="KW-1185">Reference proteome</keyword>
<feature type="non-terminal residue" evidence="7">
    <location>
        <position position="239"/>
    </location>
</feature>
<dbReference type="InParanoid" id="A0A0J6ZJR9"/>
<keyword evidence="3" id="KW-0964">Secreted</keyword>
<evidence type="ECO:0000313" key="8">
    <source>
        <dbReference type="Proteomes" id="UP000036503"/>
    </source>
</evidence>
<feature type="compositionally biased region" description="Low complexity" evidence="6">
    <location>
        <begin position="144"/>
        <end position="156"/>
    </location>
</feature>
<dbReference type="SUPFAM" id="SSF49401">
    <property type="entry name" value="Bacterial adhesins"/>
    <property type="match status" value="1"/>
</dbReference>
<accession>A0A0J6ZJR9</accession>
<comment type="caution">
    <text evidence="7">The sequence shown here is derived from an EMBL/GenBank/DDBJ whole genome shotgun (WGS) entry which is preliminary data.</text>
</comment>
<keyword evidence="2" id="KW-0134">Cell wall</keyword>
<evidence type="ECO:0000256" key="3">
    <source>
        <dbReference type="ARBA" id="ARBA00022525"/>
    </source>
</evidence>
<sequence length="239" mass="26574">PKADTTKEAPTTEEEPKADTTKEAPVTTEEQTPKTTTDQAPESNQTDSQETTTKQSSQPTTQSQKSPQATTTQEFDTVVNDVQNAATTEDKQEALTNYIADTNNTSKEDAKAQVENLDLDYNHLDETILLSALAQDYSNKKDSTTTYATPRSTTSTPKPVNRLGIKKLAAVRQGTNVNDKVHFSNIDIAIDRGHTNPQTGQKEFWATSRDVLKLKSDYTIDDDVHEGDQMTFQYGKYFR</sequence>
<proteinExistence type="predicted"/>
<comment type="subcellular location">
    <subcellularLocation>
        <location evidence="1">Secreted</location>
        <location evidence="1">Cell wall</location>
    </subcellularLocation>
</comment>
<dbReference type="AlphaFoldDB" id="A0A0J6ZJR9"/>
<dbReference type="RefSeq" id="WP_048515703.1">
    <property type="nucleotide sequence ID" value="NZ_LEKT01000153.1"/>
</dbReference>
<dbReference type="Proteomes" id="UP000036503">
    <property type="component" value="Unassembled WGS sequence"/>
</dbReference>
<evidence type="ECO:0000256" key="4">
    <source>
        <dbReference type="ARBA" id="ARBA00022729"/>
    </source>
</evidence>
<evidence type="ECO:0000256" key="6">
    <source>
        <dbReference type="SAM" id="MobiDB-lite"/>
    </source>
</evidence>
<dbReference type="InterPro" id="IPR011252">
    <property type="entry name" value="Fibrogen-bd_dom1"/>
</dbReference>
<organism evidence="7 8">
    <name type="scientific">Megasphaera cerevisiae DSM 20462</name>
    <dbReference type="NCBI Taxonomy" id="1122219"/>
    <lineage>
        <taxon>Bacteria</taxon>
        <taxon>Bacillati</taxon>
        <taxon>Bacillota</taxon>
        <taxon>Negativicutes</taxon>
        <taxon>Veillonellales</taxon>
        <taxon>Veillonellaceae</taxon>
        <taxon>Megasphaera</taxon>
    </lineage>
</organism>
<evidence type="ECO:0000256" key="1">
    <source>
        <dbReference type="ARBA" id="ARBA00004191"/>
    </source>
</evidence>
<name>A0A0J6ZJR9_9FIRM</name>
<dbReference type="GO" id="GO:0007155">
    <property type="term" value="P:cell adhesion"/>
    <property type="evidence" value="ECO:0007669"/>
    <property type="project" value="InterPro"/>
</dbReference>
<feature type="region of interest" description="Disordered" evidence="6">
    <location>
        <begin position="139"/>
        <end position="160"/>
    </location>
</feature>
<reference evidence="7 8" key="1">
    <citation type="submission" date="2015-06" db="EMBL/GenBank/DDBJ databases">
        <title>Draft genome sequence of beer spoilage bacterium Megasphaera cerevisiae type strain 20462.</title>
        <authorList>
            <person name="Kutumbaka K."/>
            <person name="Pasmowitz J."/>
            <person name="Mategko J."/>
            <person name="Reyes D."/>
            <person name="Friedrich A."/>
            <person name="Han S."/>
            <person name="Martens-Habbena W."/>
            <person name="Neal-McKinney J."/>
            <person name="Janagama H.K."/>
            <person name="Nadala C."/>
            <person name="Samadpour M."/>
        </authorList>
    </citation>
    <scope>NUCLEOTIDE SEQUENCE [LARGE SCALE GENOMIC DNA]</scope>
    <source>
        <strain evidence="7 8">DSM 20462</strain>
    </source>
</reference>